<protein>
    <recommendedName>
        <fullName evidence="1">DUF7674 domain-containing protein</fullName>
    </recommendedName>
</protein>
<dbReference type="EMBL" id="QNVV01000002">
    <property type="protein sequence ID" value="REC49530.1"/>
    <property type="molecule type" value="Genomic_DNA"/>
</dbReference>
<dbReference type="AlphaFoldDB" id="A0A3D9B766"/>
<proteinExistence type="predicted"/>
<comment type="caution">
    <text evidence="2">The sequence shown here is derived from an EMBL/GenBank/DDBJ whole genome shotgun (WGS) entry which is preliminary data.</text>
</comment>
<dbReference type="Proteomes" id="UP000256257">
    <property type="component" value="Unassembled WGS sequence"/>
</dbReference>
<evidence type="ECO:0000313" key="2">
    <source>
        <dbReference type="EMBL" id="REC49530.1"/>
    </source>
</evidence>
<evidence type="ECO:0000313" key="3">
    <source>
        <dbReference type="Proteomes" id="UP000256257"/>
    </source>
</evidence>
<sequence length="118" mass="13777">MNYLEAAQEITKLVPDIQNEWNDSPHHNSLTVVRAFTECIKTMIRQNDRKLLFSCLQEMDKMYMHGDTMLKNAIDNTFIYSLDNCTAFCSAEYRKVIFSHISAELQQSYSKQIYSHGI</sequence>
<keyword evidence="3" id="KW-1185">Reference proteome</keyword>
<evidence type="ECO:0000259" key="1">
    <source>
        <dbReference type="Pfam" id="PF24722"/>
    </source>
</evidence>
<feature type="domain" description="DUF7674" evidence="1">
    <location>
        <begin position="8"/>
        <end position="114"/>
    </location>
</feature>
<dbReference type="RefSeq" id="WP_115926663.1">
    <property type="nucleotide sequence ID" value="NZ_QNVV01000002.1"/>
</dbReference>
<organism evidence="2 3">
    <name type="scientific">Chryseobacterium pennipullorum</name>
    <dbReference type="NCBI Taxonomy" id="2258963"/>
    <lineage>
        <taxon>Bacteria</taxon>
        <taxon>Pseudomonadati</taxon>
        <taxon>Bacteroidota</taxon>
        <taxon>Flavobacteriia</taxon>
        <taxon>Flavobacteriales</taxon>
        <taxon>Weeksellaceae</taxon>
        <taxon>Chryseobacterium group</taxon>
        <taxon>Chryseobacterium</taxon>
    </lineage>
</organism>
<accession>A0A3D9B766</accession>
<dbReference type="InterPro" id="IPR056091">
    <property type="entry name" value="DUF7674"/>
</dbReference>
<gene>
    <name evidence="2" type="ORF">DRF67_03390</name>
</gene>
<name>A0A3D9B766_9FLAO</name>
<reference evidence="2 3" key="1">
    <citation type="submission" date="2018-06" db="EMBL/GenBank/DDBJ databases">
        <title>Novel Chryseobacterium species.</title>
        <authorList>
            <person name="Newman J."/>
            <person name="Hugo C."/>
            <person name="Oosthuizen L."/>
            <person name="Charimba G."/>
        </authorList>
    </citation>
    <scope>NUCLEOTIDE SEQUENCE [LARGE SCALE GENOMIC DNA]</scope>
    <source>
        <strain evidence="2 3">7_F195</strain>
    </source>
</reference>
<dbReference type="OrthoDB" id="707611at2"/>
<dbReference type="Pfam" id="PF24722">
    <property type="entry name" value="DUF7674"/>
    <property type="match status" value="1"/>
</dbReference>